<evidence type="ECO:0000313" key="3">
    <source>
        <dbReference type="EMBL" id="MCA9726104.1"/>
    </source>
</evidence>
<evidence type="ECO:0000313" key="4">
    <source>
        <dbReference type="Proteomes" id="UP000697710"/>
    </source>
</evidence>
<dbReference type="SMART" id="SM00852">
    <property type="entry name" value="MoCF_biosynth"/>
    <property type="match status" value="1"/>
</dbReference>
<dbReference type="CDD" id="cd00885">
    <property type="entry name" value="cinA"/>
    <property type="match status" value="1"/>
</dbReference>
<proteinExistence type="inferred from homology"/>
<dbReference type="Pfam" id="PF18146">
    <property type="entry name" value="CinA_KH"/>
    <property type="match status" value="1"/>
</dbReference>
<dbReference type="Pfam" id="PF00994">
    <property type="entry name" value="MoCF_biosynth"/>
    <property type="match status" value="1"/>
</dbReference>
<protein>
    <recommendedName>
        <fullName evidence="1">CinA-like protein</fullName>
    </recommendedName>
</protein>
<dbReference type="NCBIfam" id="TIGR00199">
    <property type="entry name" value="PncC_domain"/>
    <property type="match status" value="1"/>
</dbReference>
<dbReference type="Gene3D" id="3.90.950.20">
    <property type="entry name" value="CinA-like"/>
    <property type="match status" value="1"/>
</dbReference>
<dbReference type="InterPro" id="IPR008135">
    <property type="entry name" value="Competence-induced_CinA"/>
</dbReference>
<dbReference type="InterPro" id="IPR036425">
    <property type="entry name" value="MoaB/Mog-like_dom_sf"/>
</dbReference>
<reference evidence="3" key="1">
    <citation type="submission" date="2020-04" db="EMBL/GenBank/DDBJ databases">
        <authorList>
            <person name="Zhang T."/>
        </authorList>
    </citation>
    <scope>NUCLEOTIDE SEQUENCE</scope>
    <source>
        <strain evidence="3">HKST-UBA01</strain>
    </source>
</reference>
<dbReference type="InterPro" id="IPR036653">
    <property type="entry name" value="CinA-like_C"/>
</dbReference>
<dbReference type="PANTHER" id="PTHR13939:SF0">
    <property type="entry name" value="NMN AMIDOHYDROLASE-LIKE PROTEIN YFAY"/>
    <property type="match status" value="1"/>
</dbReference>
<dbReference type="PANTHER" id="PTHR13939">
    <property type="entry name" value="NICOTINAMIDE-NUCLEOTIDE AMIDOHYDROLASE PNCC"/>
    <property type="match status" value="1"/>
</dbReference>
<evidence type="ECO:0000256" key="1">
    <source>
        <dbReference type="HAMAP-Rule" id="MF_00226"/>
    </source>
</evidence>
<organism evidence="3 4">
    <name type="scientific">Eiseniibacteriota bacterium</name>
    <dbReference type="NCBI Taxonomy" id="2212470"/>
    <lineage>
        <taxon>Bacteria</taxon>
        <taxon>Candidatus Eiseniibacteriota</taxon>
    </lineage>
</organism>
<gene>
    <name evidence="3" type="ORF">KC729_00370</name>
</gene>
<sequence>MSLESLRPASPFPDRIAEIITIGDELLSGETVDTNSSYLDGLLEQWGWIVARHATVPDEVDPIARAMRDAADRASLVVCSGGLGPTEDDRTFEALAQALGCALVLDDDVLERIRARFASFGRTMTPNNERQARLPANGQPLVNEAGTAPGFQALLGRAKIYLLPGVPREVRWLAEHALRPQLDRGGPVIHRRTLKTIGFGESRLEHVIREVRDAHVGSVEFGYRAQASETHIKLSVRPHSHNETIDPDEARSRLDRAEADLRGVLGDAVFGTDLAEISAVLGSLLDERKLTVATAESCTGGLIGAMLTEVPGSSAYYLGGCVTYSNDAKVALLGVSPRALEELGAVCEVVARQMAEGVRVRLGSDWAIATTGVAGPTGGSPEKPVGTVHVAFAGPDGTSAKVLALPGDRASIRTSTARIALDQLRQLILVSSGTSER</sequence>
<dbReference type="PIRSF" id="PIRSF006728">
    <property type="entry name" value="CinA"/>
    <property type="match status" value="1"/>
</dbReference>
<dbReference type="Pfam" id="PF02464">
    <property type="entry name" value="CinA"/>
    <property type="match status" value="1"/>
</dbReference>
<dbReference type="AlphaFoldDB" id="A0A956RNT1"/>
<dbReference type="Gene3D" id="3.30.70.2860">
    <property type="match status" value="1"/>
</dbReference>
<dbReference type="InterPro" id="IPR050101">
    <property type="entry name" value="CinA"/>
</dbReference>
<comment type="caution">
    <text evidence="3">The sequence shown here is derived from an EMBL/GenBank/DDBJ whole genome shotgun (WGS) entry which is preliminary data.</text>
</comment>
<dbReference type="NCBIfam" id="TIGR00200">
    <property type="entry name" value="cinA_nterm"/>
    <property type="match status" value="1"/>
</dbReference>
<dbReference type="Gene3D" id="3.40.980.10">
    <property type="entry name" value="MoaB/Mog-like domain"/>
    <property type="match status" value="1"/>
</dbReference>
<dbReference type="EMBL" id="JAGQHR010000003">
    <property type="protein sequence ID" value="MCA9726104.1"/>
    <property type="molecule type" value="Genomic_DNA"/>
</dbReference>
<dbReference type="HAMAP" id="MF_00226_B">
    <property type="entry name" value="CinA_B"/>
    <property type="match status" value="1"/>
</dbReference>
<reference evidence="3" key="2">
    <citation type="journal article" date="2021" name="Microbiome">
        <title>Successional dynamics and alternative stable states in a saline activated sludge microbial community over 9 years.</title>
        <authorList>
            <person name="Wang Y."/>
            <person name="Ye J."/>
            <person name="Ju F."/>
            <person name="Liu L."/>
            <person name="Boyd J.A."/>
            <person name="Deng Y."/>
            <person name="Parks D.H."/>
            <person name="Jiang X."/>
            <person name="Yin X."/>
            <person name="Woodcroft B.J."/>
            <person name="Tyson G.W."/>
            <person name="Hugenholtz P."/>
            <person name="Polz M.F."/>
            <person name="Zhang T."/>
        </authorList>
    </citation>
    <scope>NUCLEOTIDE SEQUENCE</scope>
    <source>
        <strain evidence="3">HKST-UBA01</strain>
    </source>
</reference>
<evidence type="ECO:0000259" key="2">
    <source>
        <dbReference type="SMART" id="SM00852"/>
    </source>
</evidence>
<comment type="similarity">
    <text evidence="1">Belongs to the CinA family.</text>
</comment>
<dbReference type="Proteomes" id="UP000697710">
    <property type="component" value="Unassembled WGS sequence"/>
</dbReference>
<feature type="domain" description="MoaB/Mog" evidence="2">
    <location>
        <begin position="18"/>
        <end position="185"/>
    </location>
</feature>
<dbReference type="InterPro" id="IPR001453">
    <property type="entry name" value="MoaB/Mog_dom"/>
</dbReference>
<dbReference type="InterPro" id="IPR008136">
    <property type="entry name" value="CinA_C"/>
</dbReference>
<dbReference type="SUPFAM" id="SSF53218">
    <property type="entry name" value="Molybdenum cofactor biosynthesis proteins"/>
    <property type="match status" value="1"/>
</dbReference>
<dbReference type="NCBIfam" id="TIGR00177">
    <property type="entry name" value="molyb_syn"/>
    <property type="match status" value="1"/>
</dbReference>
<dbReference type="SUPFAM" id="SSF142433">
    <property type="entry name" value="CinA-like"/>
    <property type="match status" value="1"/>
</dbReference>
<accession>A0A956RNT1</accession>
<dbReference type="InterPro" id="IPR041424">
    <property type="entry name" value="CinA_KH"/>
</dbReference>
<name>A0A956RNT1_UNCEI</name>